<keyword evidence="4" id="KW-1185">Reference proteome</keyword>
<comment type="caution">
    <text evidence="3">The sequence shown here is derived from an EMBL/GenBank/DDBJ whole genome shotgun (WGS) entry which is preliminary data.</text>
</comment>
<dbReference type="GO" id="GO:0005886">
    <property type="term" value="C:plasma membrane"/>
    <property type="evidence" value="ECO:0007669"/>
    <property type="project" value="TreeGrafter"/>
</dbReference>
<evidence type="ECO:0000313" key="3">
    <source>
        <dbReference type="EMBL" id="MBC8544629.1"/>
    </source>
</evidence>
<evidence type="ECO:0000256" key="1">
    <source>
        <dbReference type="SAM" id="Phobius"/>
    </source>
</evidence>
<feature type="transmembrane region" description="Helical" evidence="1">
    <location>
        <begin position="122"/>
        <end position="144"/>
    </location>
</feature>
<gene>
    <name evidence="3" type="ORF">H8730_13860</name>
</gene>
<keyword evidence="1" id="KW-0812">Transmembrane</keyword>
<feature type="transmembrane region" description="Helical" evidence="1">
    <location>
        <begin position="45"/>
        <end position="68"/>
    </location>
</feature>
<dbReference type="AlphaFoldDB" id="A0A926DVV8"/>
<feature type="domain" description="Nucleoside transporter/FeoB GTPase Gate" evidence="2">
    <location>
        <begin position="45"/>
        <end position="144"/>
    </location>
</feature>
<dbReference type="PANTHER" id="PTHR35793:SF2">
    <property type="entry name" value="INNER MEMBRANE PROTEIN YJIG"/>
    <property type="match status" value="1"/>
</dbReference>
<feature type="transmembrane region" description="Helical" evidence="1">
    <location>
        <begin position="6"/>
        <end position="25"/>
    </location>
</feature>
<accession>A0A926DVV8</accession>
<protein>
    <submittedName>
        <fullName evidence="3">Spore maturation protein</fullName>
    </submittedName>
</protein>
<proteinExistence type="predicted"/>
<keyword evidence="1" id="KW-0472">Membrane</keyword>
<dbReference type="InterPro" id="IPR011642">
    <property type="entry name" value="Gate_dom"/>
</dbReference>
<evidence type="ECO:0000313" key="4">
    <source>
        <dbReference type="Proteomes" id="UP000657006"/>
    </source>
</evidence>
<name>A0A926DVV8_9FIRM</name>
<evidence type="ECO:0000259" key="2">
    <source>
        <dbReference type="Pfam" id="PF07670"/>
    </source>
</evidence>
<dbReference type="Pfam" id="PF07670">
    <property type="entry name" value="Gate"/>
    <property type="match status" value="1"/>
</dbReference>
<dbReference type="RefSeq" id="WP_177717138.1">
    <property type="nucleotide sequence ID" value="NZ_JACRSQ010000026.1"/>
</dbReference>
<sequence length="177" mass="19134">MRVINMISDLMIPLIFVGIITYGLAKRVNVFESFLEGVMDGFQVVVKILPTFLGLVVAVGILRASGALELITMVLSPFSEWVHFPPSLIPIALTKFVSSSAATGLILDLFKVFGPDSLEGRMTSIMIGSTETILYTMSVYFMVIKVKDTRYTLSGAIVSNLAGIAASVVLTYILFGA</sequence>
<feature type="transmembrane region" description="Helical" evidence="1">
    <location>
        <begin position="156"/>
        <end position="175"/>
    </location>
</feature>
<dbReference type="InterPro" id="IPR052549">
    <property type="entry name" value="SpmB"/>
</dbReference>
<reference evidence="3" key="1">
    <citation type="submission" date="2020-08" db="EMBL/GenBank/DDBJ databases">
        <title>Genome public.</title>
        <authorList>
            <person name="Liu C."/>
            <person name="Sun Q."/>
        </authorList>
    </citation>
    <scope>NUCLEOTIDE SEQUENCE</scope>
    <source>
        <strain evidence="3">NSJ-32</strain>
    </source>
</reference>
<dbReference type="Proteomes" id="UP000657006">
    <property type="component" value="Unassembled WGS sequence"/>
</dbReference>
<dbReference type="EMBL" id="JACRSQ010000026">
    <property type="protein sequence ID" value="MBC8544629.1"/>
    <property type="molecule type" value="Genomic_DNA"/>
</dbReference>
<keyword evidence="1" id="KW-1133">Transmembrane helix</keyword>
<organism evidence="3 4">
    <name type="scientific">Bianquea renquensis</name>
    <dbReference type="NCBI Taxonomy" id="2763661"/>
    <lineage>
        <taxon>Bacteria</taxon>
        <taxon>Bacillati</taxon>
        <taxon>Bacillota</taxon>
        <taxon>Clostridia</taxon>
        <taxon>Eubacteriales</taxon>
        <taxon>Bianqueaceae</taxon>
        <taxon>Bianquea</taxon>
    </lineage>
</organism>
<dbReference type="PANTHER" id="PTHR35793">
    <property type="entry name" value="INNER MEMBRANE PROTEIN YJIG"/>
    <property type="match status" value="1"/>
</dbReference>